<protein>
    <recommendedName>
        <fullName evidence="2">DUF3739 domain-containing protein</fullName>
    </recommendedName>
</protein>
<accession>A0A8J2UKJ0</accession>
<sequence>MYGKVVNVQRDAGVWAPAGDIDVHTASIPIVMQQNRSADVTPKSDGNRIYLDSGAFLSVGGLRDVPVPTERNFIQAEFRINELRDSLLNREGWLRGQKVVVDRRKAGMFTDGPMAGVKWVDGEEGAWVGTRLGDMTGWLGVGKTDLQELSTQGGSISLVTRNGDVITRSGALLDVSGGSVRYTGGYDTSTMLRTASGRIYNIGSAPENEIYVGLAGQYVLENARWGVTERYASPLMAGKRYESGYTEGRDAGDIVIKAGRNLILEGDLWGGVTTGDRQAAQEVPHTGGSLTIGGSMSQDFTWSLGRLFISAAPRLLPKDFAFDSPELADWFRYLSGTETGDRDGRIKQTWLSDAMLGASGLGEFNFYVTDASAIEAGTRLELSPGASFTLGQVEGAGPDILVAGVLRAPGGVIGVGTDGRVTLAATGRVDVAGEWRNGLQDGLPARALAADGGQAQILAGELRAEAGSAIDVSGGGQVYGKNGRPVLSVGDAGRVMLWGVSDESGLENVSLHAYAAGSGGALELTVNSNVQIGGALAQDGTDTLLLPAGLYGERGFRSLTVEAQGHDIIVPEGVTARQQAHVVNLTPEDYVQASTGTSLAELGSIGHAPSDERLARATGGLWLYGQQIDVAAGATLATDLGGTLKMAGSPAGGMHGEVNVRGTLEAPAGRIDIESQSLSLHSGASLLARGESMIDDTGARGRQGRVLAGGQIVLQAESLNLARGALVDVSGSSGWIDVPSGGLFARGDLQAVRVDSNGGRIEIKGNGIVESTLLAAAGGPGAMGGSLLFGYTSSAPVGGGNSASQILDFLKFLDPDCNGLGDWANCTMTDPYKAVGWDIDAVFYWGTPIVLSREFVDLVVAAAAGGSTSQFVLSDSHPLPAAGTGPLNPGNYGLSDAVLDLFRDNYFGSDIMRDVFVPPHDASLIVRASAFARGGFADLTLRSTEDMPIRIDPASLVMGRSISLDGRIASTGEGAVTLRAPVIRLSGSMAEQPVADGLAGSLSLEAELIDIEGLAFGKAHGARISGYAETLMQARDIRLGTLPGERVSVDVDGALTLRAGQIYPGTAVQATVRAATTLRTERLGDAVAPLSAGGTLVLAAPEIVQAGVLRAPFGQITLAASHSLILEAGSVTSVAGGSHTVPYGALSNGEYWLDPTQYQMQGINPADYRLAAPPEKRIVMESPEVVLAEGAQVDISGGGDLYASEFVPGPGGSHDVLALPGMHAVLPGYAGVSPVAGVDAGRQVWLSGGDGLASGWYTLLPAQYALLPGAYAVQDTGRGQLHVSAPGGTDSVRYTDGSLSMHGRERNAVDGSQQAFGSSWRVMPGSVVRGYTEYNEAGANAFFSSEVFKLTQSRYIGQMPVTPRLPRDGGAVVFKAGERLVLDGSLHSQAASGGLGGLVDIAGEKIAIVGAGLEADALRADGYLVVDAGSLTGFGAGSLLVGGTRSGDPLGMRVDVTATHIVVRNDADSVLSGAEIILAAADELIVDADSRIAVREGSGASQGDLVVAPQRQAVYTDPDGNLDDNWDGVIDEKDAADDVLTAPAADWGALLRVSNAAASRVVRQGVDTTLGGRVSVGANARIEGGAALLIDATRTTDLAASAVLSGTDLSVSSGRIGFGGGSDGMVLDQATLTQLSRSRQLTLRSYSDFDFHRSVDLTGAGLHTVVLDGARLVGHGGHDVRIDGSTVVLRNTAATATGAIVAAGSGTLALNADELVLGEGDKAIAGFAAVMLQGARQIVGEGRGALDAGSSAVTLNTPLLTGRGGASQSLGTQGALQVLSDAGVQTPVSADSLGSSLALSGGSVVFGGHAAMQGGTVSLTATAGDLVLTDAARIDVGGLARAMFDQIEYADAGRVDLSSLGGDVRLQNGSVIDLAAQAGGGDAGQLSVTAEDGGAVTLDGVIHAQAGKGGLAGAFNLDIDALSDFGVLAARLDEAGFTRARHFRVRQGNVVLDGATAAQDFVLMADHGKVTVQGVVDARAPYGGSIRISGGNGIAVGAQAQLLAGSTGELGSGRVTLDAVGGRLEAAAGLIDVGGGEQGVVRLRAQRNAANSDVAADPLGVQVRGARLAVLEGTRTYDSASVDAIKAQVVSEGQDFANRAVAIAARVGSGWTVAPGIEIRSSGDLDMASDWNLWTDFSGARAGSLTLRAAGNLKLLGHLSDGFDAADRSGLLQTGDSWGLRLVAGADLGAADALALRPQALLAADQGTITVGTADSSEGAGDGAGYLVRTGTGDLVVRAGRDLDLAHKESVIYTAGRHDTTTWSDFSTAAPDAVYAVNGGHLDIAAQGSIRARPAGQRFVEWLKRQGNVGADGYFGPYDGGRIRNIPEPPFYEIVYEDPEQSSWWVNHGGFEQGVGALGGGNVTISAGGDLDNLVVVQPTNMRMRGGRSATEAMRMEVRNGGVMTVDAGGAILGGQYYVARGEGRISADRTDIGHRVLVTKDVIRKEFDIAPVLAVGDAQLRVRTAGDLKVQTLIDPLLVRNGWDGRGTWTDPLQNLGAHMSGYTARTALALSSVSGDVTLVNQGEFVFRDVALQSWTTEVDNLAGAGGNLYPARSRVVALSGSVGIQGPMFVMPGERQELAVLAQQDLRFVDRDSVVLQNILSNYSTYVPEIVMARVRPDAVPTPYRPRYTDYGTLNSLLRHLPPYYSYTDDPATLPLVDDFEPARLYAAQGSITELKLYAAKQTWMRAGRDIRNFSVEARNLRSGDTTWMDAGSDIVTMLMPLQQFRSSPSLVRVEGPGLMLMTAGRDVYANEMMVQTLGHQEYDSNNRPVPDSQISGLSTQGAAITIMAGLNRDVAYDAFARAYLDPANVAAMPDYLQSTVDGALLPAYLTDATETRRDDFEKTVRRGLVSYVAEITGETLAPLAAWERFNRLPELTRQQFVRRVFLQELRDAGRDQNYPGQDGLPRNGGYNRGYAAIDTLFPGDGWKGDVMATSLWLRTQAGGDIQVLTPGGGLQVAALGATVLEGAGLVTLASGHINLFAHDDVTVNRSRVLSFVPEAARQGSDQIVWSSQGDIDAGRGAKTVRVPSSPDVVTDEDGNTLILERSDMSGSGIGTVGEGDVDLVAPEGTVNFGDAGVRVAGNFNVAALQVLNAANIEVQGEATGLPVVASVNVGALTDASAAASSAATAAQDMLQRDRNTARQNLPSIFTVRVLGFGSEPEEGAARPTPERGAGYDSGSAFQVLGQGDLPPSRMARLTATERENMKK</sequence>
<keyword evidence="4" id="KW-1185">Reference proteome</keyword>
<proteinExistence type="predicted"/>
<dbReference type="Proteomes" id="UP000620266">
    <property type="component" value="Unassembled WGS sequence"/>
</dbReference>
<organism evidence="3 4">
    <name type="scientific">Oxalicibacterium flavum</name>
    <dbReference type="NCBI Taxonomy" id="179467"/>
    <lineage>
        <taxon>Bacteria</taxon>
        <taxon>Pseudomonadati</taxon>
        <taxon>Pseudomonadota</taxon>
        <taxon>Betaproteobacteria</taxon>
        <taxon>Burkholderiales</taxon>
        <taxon>Oxalobacteraceae</taxon>
        <taxon>Oxalicibacterium</taxon>
    </lineage>
</organism>
<name>A0A8J2UKJ0_9BURK</name>
<dbReference type="Gene3D" id="2.160.20.10">
    <property type="entry name" value="Single-stranded right-handed beta-helix, Pectin lyase-like"/>
    <property type="match status" value="1"/>
</dbReference>
<dbReference type="InterPro" id="IPR021026">
    <property type="entry name" value="Filamn_hemagglutn_DUF3739"/>
</dbReference>
<reference evidence="3" key="1">
    <citation type="journal article" date="2014" name="Int. J. Syst. Evol. Microbiol.">
        <title>Complete genome sequence of Corynebacterium casei LMG S-19264T (=DSM 44701T), isolated from a smear-ripened cheese.</title>
        <authorList>
            <consortium name="US DOE Joint Genome Institute (JGI-PGF)"/>
            <person name="Walter F."/>
            <person name="Albersmeier A."/>
            <person name="Kalinowski J."/>
            <person name="Ruckert C."/>
        </authorList>
    </citation>
    <scope>NUCLEOTIDE SEQUENCE</scope>
    <source>
        <strain evidence="3">CCM 7086</strain>
    </source>
</reference>
<evidence type="ECO:0000259" key="2">
    <source>
        <dbReference type="Pfam" id="PF12545"/>
    </source>
</evidence>
<evidence type="ECO:0000313" key="4">
    <source>
        <dbReference type="Proteomes" id="UP000620266"/>
    </source>
</evidence>
<gene>
    <name evidence="3" type="ORF">GCM10007205_00900</name>
</gene>
<dbReference type="InterPro" id="IPR012334">
    <property type="entry name" value="Pectin_lyas_fold"/>
</dbReference>
<evidence type="ECO:0000313" key="3">
    <source>
        <dbReference type="EMBL" id="GGB95499.1"/>
    </source>
</evidence>
<reference evidence="3" key="2">
    <citation type="submission" date="2020-09" db="EMBL/GenBank/DDBJ databases">
        <authorList>
            <person name="Sun Q."/>
            <person name="Sedlacek I."/>
        </authorList>
    </citation>
    <scope>NUCLEOTIDE SEQUENCE</scope>
    <source>
        <strain evidence="3">CCM 7086</strain>
    </source>
</reference>
<feature type="region of interest" description="Disordered" evidence="1">
    <location>
        <begin position="3163"/>
        <end position="3211"/>
    </location>
</feature>
<dbReference type="Pfam" id="PF12545">
    <property type="entry name" value="DUF3739"/>
    <property type="match status" value="1"/>
</dbReference>
<evidence type="ECO:0000256" key="1">
    <source>
        <dbReference type="SAM" id="MobiDB-lite"/>
    </source>
</evidence>
<feature type="domain" description="DUF3739" evidence="2">
    <location>
        <begin position="3007"/>
        <end position="3111"/>
    </location>
</feature>
<comment type="caution">
    <text evidence="3">The sequence shown here is derived from an EMBL/GenBank/DDBJ whole genome shotgun (WGS) entry which is preliminary data.</text>
</comment>
<dbReference type="EMBL" id="BMCG01000001">
    <property type="protein sequence ID" value="GGB95499.1"/>
    <property type="molecule type" value="Genomic_DNA"/>
</dbReference>